<evidence type="ECO:0000313" key="5">
    <source>
        <dbReference type="RefSeq" id="XP_012938633.1"/>
    </source>
</evidence>
<feature type="transmembrane region" description="Helical" evidence="2">
    <location>
        <begin position="363"/>
        <end position="387"/>
    </location>
</feature>
<protein>
    <submittedName>
        <fullName evidence="4 5">Uncharacterized protein LOC101851953 isoform X1</fullName>
    </submittedName>
</protein>
<feature type="compositionally biased region" description="Basic and acidic residues" evidence="1">
    <location>
        <begin position="73"/>
        <end position="97"/>
    </location>
</feature>
<dbReference type="PANTHER" id="PTHR20992:SF9">
    <property type="entry name" value="AT15442P-RELATED"/>
    <property type="match status" value="1"/>
</dbReference>
<feature type="compositionally biased region" description="Basic and acidic residues" evidence="1">
    <location>
        <begin position="53"/>
        <end position="66"/>
    </location>
</feature>
<dbReference type="Pfam" id="PF04087">
    <property type="entry name" value="DUF389"/>
    <property type="match status" value="1"/>
</dbReference>
<evidence type="ECO:0000256" key="2">
    <source>
        <dbReference type="SAM" id="Phobius"/>
    </source>
</evidence>
<keyword evidence="2" id="KW-0812">Transmembrane</keyword>
<evidence type="ECO:0000313" key="6">
    <source>
        <dbReference type="RefSeq" id="XP_035825958.1"/>
    </source>
</evidence>
<evidence type="ECO:0000256" key="1">
    <source>
        <dbReference type="SAM" id="MobiDB-lite"/>
    </source>
</evidence>
<dbReference type="PANTHER" id="PTHR20992">
    <property type="entry name" value="AT15442P-RELATED"/>
    <property type="match status" value="1"/>
</dbReference>
<feature type="transmembrane region" description="Helical" evidence="2">
    <location>
        <begin position="299"/>
        <end position="317"/>
    </location>
</feature>
<feature type="transmembrane region" description="Helical" evidence="2">
    <location>
        <begin position="517"/>
        <end position="542"/>
    </location>
</feature>
<dbReference type="RefSeq" id="XP_012938633.1">
    <property type="nucleotide sequence ID" value="XM_013083179.2"/>
</dbReference>
<feature type="compositionally biased region" description="Acidic residues" evidence="1">
    <location>
        <begin position="152"/>
        <end position="161"/>
    </location>
</feature>
<feature type="compositionally biased region" description="Basic and acidic residues" evidence="1">
    <location>
        <begin position="32"/>
        <end position="45"/>
    </location>
</feature>
<dbReference type="RefSeq" id="XP_012938632.1">
    <property type="nucleotide sequence ID" value="XM_013083178.2"/>
</dbReference>
<feature type="region of interest" description="Disordered" evidence="1">
    <location>
        <begin position="651"/>
        <end position="696"/>
    </location>
</feature>
<dbReference type="GeneID" id="101851953"/>
<feature type="region of interest" description="Disordered" evidence="1">
    <location>
        <begin position="24"/>
        <end position="169"/>
    </location>
</feature>
<keyword evidence="2" id="KW-1133">Transmembrane helix</keyword>
<reference evidence="4 5" key="1">
    <citation type="submission" date="2025-05" db="UniProtKB">
        <authorList>
            <consortium name="RefSeq"/>
        </authorList>
    </citation>
    <scope>IDENTIFICATION</scope>
</reference>
<dbReference type="RefSeq" id="XP_035825958.1">
    <property type="nucleotide sequence ID" value="XM_035970065.1"/>
</dbReference>
<dbReference type="InterPro" id="IPR005240">
    <property type="entry name" value="DUF389"/>
</dbReference>
<feature type="transmembrane region" description="Helical" evidence="2">
    <location>
        <begin position="323"/>
        <end position="342"/>
    </location>
</feature>
<name>A0ABM1VU66_APLCA</name>
<sequence length="775" mass="84213">MARVLFIVCVPASEEEKIEKPGIFAKDVGGGDEDKAVLKAVENDMKPVGNNADESKTKKEKGDSNKETTAVAVDKESDGVTLTKKHEDAPEENKDADSANESSSGVDEQGFHFGNAPKKNAGIESKEESNPVSTEHTSEEGLKGTEKGDTSDSADVDEDTTTGDGEKQPVYERFISEHWTLLEKVKTALEVLRVTSVQWHLAEDNTYVAMFITGDGERCEEVLDKLAKLDVGVIPRSSVSVFPASISAAEEEEVDTIQKMIEREDKLAEKVTEFKKSIKSRLVVAQVVDSVKGDALFTFDYLMLLVLASLVSVMGLLESSSVVLVASMLISPLMGPILAGVFGTVISNEQLRNLGCKSEIKGLVLCILVGFLTGFIPAVLELGGLSWRSSDSWPTFEMSSRGSLRSLPVGVLIAIPSGAGVALSILGGKVGSLVGVAISASLLPPAVNAGLLWANAIVVSISPPLTVHRGQMRLVPTNSTANATSATLVPVGGSGCRELVNNDYINQYSCDMGVENLILGVVSLLLTVLNILCIIIMGILVLKIKEVTAPSTQTSQGPEKDFFGKDLKVARQSYQTAKGQTSVIMGKKILEEYQKIKLQVGCEHEESEDKAELFKIMEDMEESPVVQALREQLPGKWNRWDRLSRPSSFFHDPEDDNDHHDRPYHTINLGRSGASPTHNDVELQEKPRGSRSAEPRVNNVEETNYFTIHRYIPASDLLRSRTSQESGRFTQKLIIPKASRFQVAKVKVRDSMSKLDAIEETVPLLETKSGTSVQA</sequence>
<feature type="compositionally biased region" description="Basic and acidic residues" evidence="1">
    <location>
        <begin position="136"/>
        <end position="150"/>
    </location>
</feature>
<accession>A0ABM1VU66</accession>
<proteinExistence type="predicted"/>
<gene>
    <name evidence="4 5 6" type="primary">LOC101851953</name>
</gene>
<feature type="transmembrane region" description="Helical" evidence="2">
    <location>
        <begin position="407"/>
        <end position="426"/>
    </location>
</feature>
<dbReference type="Proteomes" id="UP000694888">
    <property type="component" value="Unplaced"/>
</dbReference>
<keyword evidence="3" id="KW-1185">Reference proteome</keyword>
<feature type="compositionally biased region" description="Basic and acidic residues" evidence="1">
    <location>
        <begin position="679"/>
        <end position="694"/>
    </location>
</feature>
<organism evidence="3 6">
    <name type="scientific">Aplysia californica</name>
    <name type="common">California sea hare</name>
    <dbReference type="NCBI Taxonomy" id="6500"/>
    <lineage>
        <taxon>Eukaryota</taxon>
        <taxon>Metazoa</taxon>
        <taxon>Spiralia</taxon>
        <taxon>Lophotrochozoa</taxon>
        <taxon>Mollusca</taxon>
        <taxon>Gastropoda</taxon>
        <taxon>Heterobranchia</taxon>
        <taxon>Euthyneura</taxon>
        <taxon>Tectipleura</taxon>
        <taxon>Aplysiida</taxon>
        <taxon>Aplysioidea</taxon>
        <taxon>Aplysiidae</taxon>
        <taxon>Aplysia</taxon>
    </lineage>
</organism>
<keyword evidence="2" id="KW-0472">Membrane</keyword>
<evidence type="ECO:0000313" key="4">
    <source>
        <dbReference type="RefSeq" id="XP_012938632.1"/>
    </source>
</evidence>
<evidence type="ECO:0000313" key="3">
    <source>
        <dbReference type="Proteomes" id="UP000694888"/>
    </source>
</evidence>